<feature type="region of interest" description="Disordered" evidence="1">
    <location>
        <begin position="86"/>
        <end position="105"/>
    </location>
</feature>
<sequence length="140" mass="16252">VGVLFIISSKAAPPYQLVPSPMPINQGTGGRDEWNNAWETAWLPEHLSAKNQAPLEIDVNSPSQTHHQRKKRFWIVSQAFVKDMADNWEQRRKKSGTSKSIREQEEERLMKLKENGKSLYNLENVKRDYRVMKQRIHAGL</sequence>
<dbReference type="PANTHER" id="PTHR35476">
    <property type="entry name" value="MUCIN-LIKE PROTEIN"/>
    <property type="match status" value="1"/>
</dbReference>
<comment type="caution">
    <text evidence="2">The sequence shown here is derived from an EMBL/GenBank/DDBJ whole genome shotgun (WGS) entry which is preliminary data.</text>
</comment>
<accession>A0A699IM85</accession>
<evidence type="ECO:0000313" key="2">
    <source>
        <dbReference type="EMBL" id="GEZ61502.1"/>
    </source>
</evidence>
<evidence type="ECO:0000256" key="1">
    <source>
        <dbReference type="SAM" id="MobiDB-lite"/>
    </source>
</evidence>
<dbReference type="InterPro" id="IPR052851">
    <property type="entry name" value="GCD1_mitochondrial"/>
</dbReference>
<feature type="non-terminal residue" evidence="2">
    <location>
        <position position="1"/>
    </location>
</feature>
<reference evidence="2" key="1">
    <citation type="journal article" date="2019" name="Sci. Rep.">
        <title>Draft genome of Tanacetum cinerariifolium, the natural source of mosquito coil.</title>
        <authorList>
            <person name="Yamashiro T."/>
            <person name="Shiraishi A."/>
            <person name="Satake H."/>
            <person name="Nakayama K."/>
        </authorList>
    </citation>
    <scope>NUCLEOTIDE SEQUENCE</scope>
</reference>
<proteinExistence type="predicted"/>
<dbReference type="PANTHER" id="PTHR35476:SF2">
    <property type="entry name" value="MUCIN-LIKE PROTEIN"/>
    <property type="match status" value="1"/>
</dbReference>
<dbReference type="AlphaFoldDB" id="A0A699IM85"/>
<protein>
    <submittedName>
        <fullName evidence="2">Uncharacterized protein</fullName>
    </submittedName>
</protein>
<gene>
    <name evidence="2" type="ORF">Tci_533475</name>
</gene>
<dbReference type="EMBL" id="BKCJ010300831">
    <property type="protein sequence ID" value="GEZ61502.1"/>
    <property type="molecule type" value="Genomic_DNA"/>
</dbReference>
<name>A0A699IM85_TANCI</name>
<organism evidence="2">
    <name type="scientific">Tanacetum cinerariifolium</name>
    <name type="common">Dalmatian daisy</name>
    <name type="synonym">Chrysanthemum cinerariifolium</name>
    <dbReference type="NCBI Taxonomy" id="118510"/>
    <lineage>
        <taxon>Eukaryota</taxon>
        <taxon>Viridiplantae</taxon>
        <taxon>Streptophyta</taxon>
        <taxon>Embryophyta</taxon>
        <taxon>Tracheophyta</taxon>
        <taxon>Spermatophyta</taxon>
        <taxon>Magnoliopsida</taxon>
        <taxon>eudicotyledons</taxon>
        <taxon>Gunneridae</taxon>
        <taxon>Pentapetalae</taxon>
        <taxon>asterids</taxon>
        <taxon>campanulids</taxon>
        <taxon>Asterales</taxon>
        <taxon>Asteraceae</taxon>
        <taxon>Asteroideae</taxon>
        <taxon>Anthemideae</taxon>
        <taxon>Anthemidinae</taxon>
        <taxon>Tanacetum</taxon>
    </lineage>
</organism>